<gene>
    <name evidence="8" type="ORF">SAMN05660420_01996</name>
</gene>
<evidence type="ECO:0000313" key="8">
    <source>
        <dbReference type="EMBL" id="SEA39833.1"/>
    </source>
</evidence>
<evidence type="ECO:0000256" key="6">
    <source>
        <dbReference type="ARBA" id="ARBA00023136"/>
    </source>
</evidence>
<evidence type="ECO:0000256" key="3">
    <source>
        <dbReference type="ARBA" id="ARBA00022475"/>
    </source>
</evidence>
<sequence>MIVRFLRTQWLFSLTLIAYASTFLITPERAAKAFASAATTFSSVLLLITAVFSLVGLLQVWISKEFIVSSLGREGGIKSLVIAVLCGTLLVGPAYIIFPLLMEIQKRGARWAVVTIVLTSYTIKLQMVPIEVEFLGWPFTLGRALITIALAIPTGLLIEAIMERKQKL</sequence>
<feature type="transmembrane region" description="Helical" evidence="7">
    <location>
        <begin position="6"/>
        <end position="25"/>
    </location>
</feature>
<dbReference type="EMBL" id="FNQN01000005">
    <property type="protein sequence ID" value="SEA39833.1"/>
    <property type="molecule type" value="Genomic_DNA"/>
</dbReference>
<organism evidence="8 9">
    <name type="scientific">Desulfuromusa kysingii</name>
    <dbReference type="NCBI Taxonomy" id="37625"/>
    <lineage>
        <taxon>Bacteria</taxon>
        <taxon>Pseudomonadati</taxon>
        <taxon>Thermodesulfobacteriota</taxon>
        <taxon>Desulfuromonadia</taxon>
        <taxon>Desulfuromonadales</taxon>
        <taxon>Geopsychrobacteraceae</taxon>
        <taxon>Desulfuromusa</taxon>
    </lineage>
</organism>
<dbReference type="STRING" id="37625.SAMN05660420_01996"/>
<comment type="subcellular location">
    <subcellularLocation>
        <location evidence="1">Cell membrane</location>
        <topology evidence="1">Multi-pass membrane protein</topology>
    </subcellularLocation>
</comment>
<keyword evidence="3" id="KW-1003">Cell membrane</keyword>
<evidence type="ECO:0000256" key="4">
    <source>
        <dbReference type="ARBA" id="ARBA00022692"/>
    </source>
</evidence>
<evidence type="ECO:0000256" key="7">
    <source>
        <dbReference type="SAM" id="Phobius"/>
    </source>
</evidence>
<keyword evidence="9" id="KW-1185">Reference proteome</keyword>
<feature type="transmembrane region" description="Helical" evidence="7">
    <location>
        <begin position="37"/>
        <end position="62"/>
    </location>
</feature>
<keyword evidence="5 7" id="KW-1133">Transmembrane helix</keyword>
<name>A0A1H4AVD5_9BACT</name>
<keyword evidence="4 7" id="KW-0812">Transmembrane</keyword>
<proteinExistence type="inferred from homology"/>
<evidence type="ECO:0000256" key="2">
    <source>
        <dbReference type="ARBA" id="ARBA00006386"/>
    </source>
</evidence>
<comment type="similarity">
    <text evidence="2">Belongs to the UPF0718 family.</text>
</comment>
<dbReference type="Pfam" id="PF03773">
    <property type="entry name" value="ArsP_1"/>
    <property type="match status" value="1"/>
</dbReference>
<dbReference type="InterPro" id="IPR005524">
    <property type="entry name" value="DUF318"/>
</dbReference>
<dbReference type="AlphaFoldDB" id="A0A1H4AVD5"/>
<dbReference type="Proteomes" id="UP000199409">
    <property type="component" value="Unassembled WGS sequence"/>
</dbReference>
<feature type="transmembrane region" description="Helical" evidence="7">
    <location>
        <begin position="82"/>
        <end position="102"/>
    </location>
</feature>
<evidence type="ECO:0000313" key="9">
    <source>
        <dbReference type="Proteomes" id="UP000199409"/>
    </source>
</evidence>
<dbReference type="GO" id="GO:0005886">
    <property type="term" value="C:plasma membrane"/>
    <property type="evidence" value="ECO:0007669"/>
    <property type="project" value="UniProtKB-SubCell"/>
</dbReference>
<feature type="transmembrane region" description="Helical" evidence="7">
    <location>
        <begin position="134"/>
        <end position="158"/>
    </location>
</feature>
<evidence type="ECO:0000256" key="5">
    <source>
        <dbReference type="ARBA" id="ARBA00022989"/>
    </source>
</evidence>
<evidence type="ECO:0000256" key="1">
    <source>
        <dbReference type="ARBA" id="ARBA00004651"/>
    </source>
</evidence>
<keyword evidence="6 7" id="KW-0472">Membrane</keyword>
<accession>A0A1H4AVD5</accession>
<dbReference type="OrthoDB" id="9798408at2"/>
<reference evidence="8 9" key="1">
    <citation type="submission" date="2016-10" db="EMBL/GenBank/DDBJ databases">
        <authorList>
            <person name="de Groot N.N."/>
        </authorList>
    </citation>
    <scope>NUCLEOTIDE SEQUENCE [LARGE SCALE GENOMIC DNA]</scope>
    <source>
        <strain evidence="8 9">DSM 7343</strain>
    </source>
</reference>
<dbReference type="RefSeq" id="WP_092347581.1">
    <property type="nucleotide sequence ID" value="NZ_FNQN01000005.1"/>
</dbReference>
<feature type="transmembrane region" description="Helical" evidence="7">
    <location>
        <begin position="109"/>
        <end position="128"/>
    </location>
</feature>
<protein>
    <submittedName>
        <fullName evidence="8">Predicted permease</fullName>
    </submittedName>
</protein>